<dbReference type="Proteomes" id="UP000239720">
    <property type="component" value="Unassembled WGS sequence"/>
</dbReference>
<evidence type="ECO:0000313" key="3">
    <source>
        <dbReference type="Proteomes" id="UP000233534"/>
    </source>
</evidence>
<evidence type="ECO:0000313" key="1">
    <source>
        <dbReference type="EMBL" id="AUG58045.1"/>
    </source>
</evidence>
<organism evidence="1 3">
    <name type="scientific">Acetivibrio saccincola</name>
    <dbReference type="NCBI Taxonomy" id="1677857"/>
    <lineage>
        <taxon>Bacteria</taxon>
        <taxon>Bacillati</taxon>
        <taxon>Bacillota</taxon>
        <taxon>Clostridia</taxon>
        <taxon>Eubacteriales</taxon>
        <taxon>Oscillospiraceae</taxon>
        <taxon>Acetivibrio</taxon>
    </lineage>
</organism>
<evidence type="ECO:0000313" key="2">
    <source>
        <dbReference type="EMBL" id="PQQ67934.1"/>
    </source>
</evidence>
<dbReference type="InterPro" id="IPR025648">
    <property type="entry name" value="DUF4358"/>
</dbReference>
<evidence type="ECO:0000313" key="4">
    <source>
        <dbReference type="Proteomes" id="UP000239720"/>
    </source>
</evidence>
<evidence type="ECO:0008006" key="5">
    <source>
        <dbReference type="Google" id="ProtNLM"/>
    </source>
</evidence>
<dbReference type="PROSITE" id="PS51257">
    <property type="entry name" value="PROKAR_LIPOPROTEIN"/>
    <property type="match status" value="1"/>
</dbReference>
<dbReference type="EMBL" id="CP025197">
    <property type="protein sequence ID" value="AUG58045.1"/>
    <property type="molecule type" value="Genomic_DNA"/>
</dbReference>
<dbReference type="KEGG" id="hsc:HVS_10750"/>
<reference evidence="2 4" key="2">
    <citation type="journal article" date="2018" name="Syst. Appl. Microbiol.">
        <title>Characterization and high-quality draft genome sequence of Herbivorax saccincola A7, an anaerobic, alkaliphilic, thermophilic, cellulolytic, and xylanolytic bacterium.</title>
        <authorList>
            <person name="Aikawa S."/>
            <person name="Baramee S."/>
            <person name="Sermsathanaswadi J."/>
            <person name="Thianheng P."/>
            <person name="Tachaapaikoon C."/>
            <person name="Shikata A."/>
            <person name="Waeonukul R."/>
            <person name="Pason P."/>
            <person name="Ratanakhanokchai K."/>
            <person name="Kosugi A."/>
        </authorList>
    </citation>
    <scope>NUCLEOTIDE SEQUENCE [LARGE SCALE GENOMIC DNA]</scope>
    <source>
        <strain evidence="2 4">A7</strain>
    </source>
</reference>
<proteinExistence type="predicted"/>
<dbReference type="AlphaFoldDB" id="A0A2K9EFP4"/>
<sequence>MFRRILYFSVLCFLILSGCTKTTVELPAPDILYSDVAEAAMLSEMIELTSEELQNLVGIDPEDYVEFAAYQAGWGTSADEIIIIQAVDSSKAHDIEAKLKERVEHKRKSAESYLTENLPIIDAAIVRCDGNTVSMLITENIDAANSVYEKFYK</sequence>
<keyword evidence="3" id="KW-1185">Reference proteome</keyword>
<protein>
    <recommendedName>
        <fullName evidence="5">DUF4358 domain-containing protein</fullName>
    </recommendedName>
</protein>
<dbReference type="Pfam" id="PF14270">
    <property type="entry name" value="DUF4358"/>
    <property type="match status" value="1"/>
</dbReference>
<dbReference type="Proteomes" id="UP000233534">
    <property type="component" value="Chromosome"/>
</dbReference>
<reference evidence="1 3" key="1">
    <citation type="submission" date="2017-12" db="EMBL/GenBank/DDBJ databases">
        <title>Complete genome sequence of Herbivorax saccincola GGR1, a novel Cellulosome-producing hydrolytic bacterium in a thermophilic biogas plant, established by Illumina and Nanopore MinION sequencing.</title>
        <authorList>
            <person name="Pechtl A."/>
            <person name="Ruckert C."/>
            <person name="Koeck D.E."/>
            <person name="Maus I."/>
            <person name="Winkler A."/>
            <person name="Kalinowski J."/>
            <person name="Puhler A."/>
            <person name="Schwarz W.W."/>
            <person name="Zverlov V.V."/>
            <person name="Schluter A."/>
            <person name="Liebl W."/>
        </authorList>
    </citation>
    <scope>NUCLEOTIDE SEQUENCE [LARGE SCALE GENOMIC DNA]</scope>
    <source>
        <strain evidence="1">GGR1</strain>
        <strain evidence="3">SR1</strain>
    </source>
</reference>
<gene>
    <name evidence="2" type="ORF">B9R14_14975</name>
    <name evidence="1" type="ORF">HVS_10750</name>
</gene>
<accession>A0A2K9EFP4</accession>
<dbReference type="RefSeq" id="WP_101302132.1">
    <property type="nucleotide sequence ID" value="NZ_CP025197.1"/>
</dbReference>
<name>A0A2K9EFP4_9FIRM</name>
<dbReference type="EMBL" id="NEMB01000003">
    <property type="protein sequence ID" value="PQQ67934.1"/>
    <property type="molecule type" value="Genomic_DNA"/>
</dbReference>